<feature type="compositionally biased region" description="Low complexity" evidence="1">
    <location>
        <begin position="266"/>
        <end position="288"/>
    </location>
</feature>
<feature type="compositionally biased region" description="Low complexity" evidence="1">
    <location>
        <begin position="228"/>
        <end position="243"/>
    </location>
</feature>
<evidence type="ECO:0000256" key="1">
    <source>
        <dbReference type="SAM" id="MobiDB-lite"/>
    </source>
</evidence>
<feature type="compositionally biased region" description="Pro residues" evidence="1">
    <location>
        <begin position="138"/>
        <end position="147"/>
    </location>
</feature>
<keyword evidence="3" id="KW-1185">Reference proteome</keyword>
<evidence type="ECO:0000313" key="2">
    <source>
        <dbReference type="EMBL" id="KAH0551431.1"/>
    </source>
</evidence>
<accession>A0A9P8I6I5</accession>
<feature type="compositionally biased region" description="Basic and acidic residues" evidence="1">
    <location>
        <begin position="188"/>
        <end position="206"/>
    </location>
</feature>
<dbReference type="Proteomes" id="UP000750711">
    <property type="component" value="Unassembled WGS sequence"/>
</dbReference>
<feature type="compositionally biased region" description="Basic residues" evidence="1">
    <location>
        <begin position="295"/>
        <end position="308"/>
    </location>
</feature>
<evidence type="ECO:0000313" key="3">
    <source>
        <dbReference type="Proteomes" id="UP000750711"/>
    </source>
</evidence>
<organism evidence="2 3">
    <name type="scientific">Trichoglossum hirsutum</name>
    <dbReference type="NCBI Taxonomy" id="265104"/>
    <lineage>
        <taxon>Eukaryota</taxon>
        <taxon>Fungi</taxon>
        <taxon>Dikarya</taxon>
        <taxon>Ascomycota</taxon>
        <taxon>Pezizomycotina</taxon>
        <taxon>Geoglossomycetes</taxon>
        <taxon>Geoglossales</taxon>
        <taxon>Geoglossaceae</taxon>
        <taxon>Trichoglossum</taxon>
    </lineage>
</organism>
<reference evidence="2" key="1">
    <citation type="submission" date="2021-03" db="EMBL/GenBank/DDBJ databases">
        <title>Comparative genomics and phylogenomic investigation of the class Geoglossomycetes provide insights into ecological specialization and systematics.</title>
        <authorList>
            <person name="Melie T."/>
            <person name="Pirro S."/>
            <person name="Miller A.N."/>
            <person name="Quandt A."/>
        </authorList>
    </citation>
    <scope>NUCLEOTIDE SEQUENCE</scope>
    <source>
        <strain evidence="2">CAQ_001_2017</strain>
    </source>
</reference>
<dbReference type="EMBL" id="JAGHQM010002028">
    <property type="protein sequence ID" value="KAH0551431.1"/>
    <property type="molecule type" value="Genomic_DNA"/>
</dbReference>
<sequence>MSGLSAHDYPERALQGSEVFAEKIYILKPGTEKTFIDAEGHFRQLVANRTTEQWDNEVSLDFVFRLGLEGRMAAVMHPVFKKRVPKIAITWLYYAPSHGHKKHTTEFFVVEGNSYDLLLGKSFRLNKSVLNNPYKQTEPPPKPPPPRTYIDQSGQVHTVHYGGGGASRLATAPERYARALKNAQTRKAAQELEAKQRAEAAVERSQRRQAKGRLPAASASTPSLGLASSIYTSSASGSSNPYRDTLRPTPPPPLPSAGRGSDGGYPARPTGRPATAGAGAGAPSTSPAARPPIRPTKKSSWLRRVLHI</sequence>
<feature type="region of interest" description="Disordered" evidence="1">
    <location>
        <begin position="131"/>
        <end position="152"/>
    </location>
</feature>
<dbReference type="AlphaFoldDB" id="A0A9P8I6I5"/>
<proteinExistence type="predicted"/>
<name>A0A9P8I6I5_9PEZI</name>
<comment type="caution">
    <text evidence="2">The sequence shown here is derived from an EMBL/GenBank/DDBJ whole genome shotgun (WGS) entry which is preliminary data.</text>
</comment>
<gene>
    <name evidence="2" type="ORF">GP486_007353</name>
</gene>
<feature type="region of interest" description="Disordered" evidence="1">
    <location>
        <begin position="187"/>
        <end position="308"/>
    </location>
</feature>
<protein>
    <submittedName>
        <fullName evidence="2">Uncharacterized protein</fullName>
    </submittedName>
</protein>